<proteinExistence type="predicted"/>
<name>S8E3Q1_FOMSC</name>
<dbReference type="HOGENOM" id="CLU_1272323_0_0_1"/>
<dbReference type="STRING" id="743788.S8E3Q1"/>
<dbReference type="AlphaFoldDB" id="S8E3Q1"/>
<sequence length="217" mass="23593">MKCVGPPILTPVSTFSDSRFTGAPPPEHDNQDLARVAAEWDALNAELHTVQAELEALRVEHERMREAAGGGRGEAVAGLFAQAKEKQEERIRAERELTELKAKVSKKAHIQSTVNSDTWRDVSAVLLKFEELSTPKLRVDTVDAESAPSERGLSEAVEHTMSDRGANLHAAGGLKISAVPSSLDDEQSALKRRMMHGLMSGDVHPSTEQAFAEPPRA</sequence>
<organism evidence="3 4">
    <name type="scientific">Fomitopsis schrenkii</name>
    <name type="common">Brown rot fungus</name>
    <dbReference type="NCBI Taxonomy" id="2126942"/>
    <lineage>
        <taxon>Eukaryota</taxon>
        <taxon>Fungi</taxon>
        <taxon>Dikarya</taxon>
        <taxon>Basidiomycota</taxon>
        <taxon>Agaricomycotina</taxon>
        <taxon>Agaricomycetes</taxon>
        <taxon>Polyporales</taxon>
        <taxon>Fomitopsis</taxon>
    </lineage>
</organism>
<evidence type="ECO:0000313" key="3">
    <source>
        <dbReference type="EMBL" id="EPS99756.1"/>
    </source>
</evidence>
<dbReference type="Proteomes" id="UP000015241">
    <property type="component" value="Unassembled WGS sequence"/>
</dbReference>
<evidence type="ECO:0000256" key="2">
    <source>
        <dbReference type="SAM" id="MobiDB-lite"/>
    </source>
</evidence>
<dbReference type="EMBL" id="KE504154">
    <property type="protein sequence ID" value="EPS99756.1"/>
    <property type="molecule type" value="Genomic_DNA"/>
</dbReference>
<evidence type="ECO:0000256" key="1">
    <source>
        <dbReference type="SAM" id="Coils"/>
    </source>
</evidence>
<feature type="region of interest" description="Disordered" evidence="2">
    <location>
        <begin position="196"/>
        <end position="217"/>
    </location>
</feature>
<evidence type="ECO:0000313" key="4">
    <source>
        <dbReference type="Proteomes" id="UP000015241"/>
    </source>
</evidence>
<dbReference type="InParanoid" id="S8E3Q1"/>
<keyword evidence="1" id="KW-0175">Coiled coil</keyword>
<feature type="coiled-coil region" evidence="1">
    <location>
        <begin position="40"/>
        <end position="103"/>
    </location>
</feature>
<reference evidence="3 4" key="1">
    <citation type="journal article" date="2012" name="Science">
        <title>The Paleozoic origin of enzymatic lignin decomposition reconstructed from 31 fungal genomes.</title>
        <authorList>
            <person name="Floudas D."/>
            <person name="Binder M."/>
            <person name="Riley R."/>
            <person name="Barry K."/>
            <person name="Blanchette R.A."/>
            <person name="Henrissat B."/>
            <person name="Martinez A.T."/>
            <person name="Otillar R."/>
            <person name="Spatafora J.W."/>
            <person name="Yadav J.S."/>
            <person name="Aerts A."/>
            <person name="Benoit I."/>
            <person name="Boyd A."/>
            <person name="Carlson A."/>
            <person name="Copeland A."/>
            <person name="Coutinho P.M."/>
            <person name="de Vries R.P."/>
            <person name="Ferreira P."/>
            <person name="Findley K."/>
            <person name="Foster B."/>
            <person name="Gaskell J."/>
            <person name="Glotzer D."/>
            <person name="Gorecki P."/>
            <person name="Heitman J."/>
            <person name="Hesse C."/>
            <person name="Hori C."/>
            <person name="Igarashi K."/>
            <person name="Jurgens J.A."/>
            <person name="Kallen N."/>
            <person name="Kersten P."/>
            <person name="Kohler A."/>
            <person name="Kuees U."/>
            <person name="Kumar T.K.A."/>
            <person name="Kuo A."/>
            <person name="LaButti K."/>
            <person name="Larrondo L.F."/>
            <person name="Lindquist E."/>
            <person name="Ling A."/>
            <person name="Lombard V."/>
            <person name="Lucas S."/>
            <person name="Lundell T."/>
            <person name="Martin R."/>
            <person name="McLaughlin D.J."/>
            <person name="Morgenstern I."/>
            <person name="Morin E."/>
            <person name="Murat C."/>
            <person name="Nagy L.G."/>
            <person name="Nolan M."/>
            <person name="Ohm R.A."/>
            <person name="Patyshakuliyeva A."/>
            <person name="Rokas A."/>
            <person name="Ruiz-Duenas F.J."/>
            <person name="Sabat G."/>
            <person name="Salamov A."/>
            <person name="Samejima M."/>
            <person name="Schmutz J."/>
            <person name="Slot J.C."/>
            <person name="St John F."/>
            <person name="Stenlid J."/>
            <person name="Sun H."/>
            <person name="Sun S."/>
            <person name="Syed K."/>
            <person name="Tsang A."/>
            <person name="Wiebenga A."/>
            <person name="Young D."/>
            <person name="Pisabarro A."/>
            <person name="Eastwood D.C."/>
            <person name="Martin F."/>
            <person name="Cullen D."/>
            <person name="Grigoriev I.V."/>
            <person name="Hibbett D.S."/>
        </authorList>
    </citation>
    <scope>NUCLEOTIDE SEQUENCE</scope>
    <source>
        <strain evidence="4">FP-58527</strain>
    </source>
</reference>
<gene>
    <name evidence="3" type="ORF">FOMPIDRAFT_113531</name>
</gene>
<keyword evidence="4" id="KW-1185">Reference proteome</keyword>
<accession>S8E3Q1</accession>
<feature type="region of interest" description="Disordered" evidence="2">
    <location>
        <begin position="1"/>
        <end position="30"/>
    </location>
</feature>
<protein>
    <submittedName>
        <fullName evidence="3">Uncharacterized protein</fullName>
    </submittedName>
</protein>